<dbReference type="OrthoDB" id="202415at2759"/>
<dbReference type="HOGENOM" id="CLU_005027_4_0_1"/>
<dbReference type="SMART" id="SM00672">
    <property type="entry name" value="CAP10"/>
    <property type="match status" value="1"/>
</dbReference>
<sequence length="558" mass="64020">MAQAEEKFKKLLGRQSKTLAAAVAEYKKRYNRNPPKGFDEWWKFAQDHDVLIVDEYDGMIEDLEPFWELSGEEFRRRVEQVSSLPSIDIVRLRNGEAVAVNLEKGFEDPEASARAQGFQEMILSFQHKLPDMDFPINAKAEGRILVPWEHRHFPNLTLQDSSSAFIIFCAFTPDWHGTGSVWEAFRRTCVPSDPARQLFSSVRPIMVNQSTVPSLSPLDVTTSAEFTFTPTTNGKYSFCQNPWAHYTQGHFFSDWRTIPVLYPVFSPAKSLGFGDIRIPSHYYYGSTPKYTYGWDAVNLILKEVDDWEVPWEDKTEKIFWRGATTGGGSSPVGFAPQYQRHRFLKMATDQSGANQTIVFADPPGSSTYVSASVPAHQLNEDLLDVAFTTSLDFDNYPGGLEAMVEEYRFDEPVPLGEHWKHKYLIDFDGMGYSARFMALLASDSAVLKSTVYQEYFSDWIQPWLHYIPVSSSYKEIYNIHAFFSGPSESTLAASVNTSTPMDRRRSVDGDRRLRRIARAGKHWKRTIGRQVDMEVYVYRLCLEYARLWSDNRDSMDYV</sequence>
<name>A0A067PZ73_9AGAM</name>
<proteinExistence type="inferred from homology"/>
<evidence type="ECO:0000256" key="1">
    <source>
        <dbReference type="ARBA" id="ARBA00010118"/>
    </source>
</evidence>
<keyword evidence="2 4" id="KW-0808">Transferase</keyword>
<evidence type="ECO:0000259" key="3">
    <source>
        <dbReference type="SMART" id="SM00672"/>
    </source>
</evidence>
<dbReference type="EMBL" id="KL197721">
    <property type="protein sequence ID" value="KDQ56557.1"/>
    <property type="molecule type" value="Genomic_DNA"/>
</dbReference>
<comment type="similarity">
    <text evidence="1">Belongs to the glycosyltransferase 90 family.</text>
</comment>
<dbReference type="Proteomes" id="UP000027265">
    <property type="component" value="Unassembled WGS sequence"/>
</dbReference>
<evidence type="ECO:0000313" key="4">
    <source>
        <dbReference type="EMBL" id="KDQ56557.1"/>
    </source>
</evidence>
<evidence type="ECO:0000256" key="2">
    <source>
        <dbReference type="ARBA" id="ARBA00022679"/>
    </source>
</evidence>
<evidence type="ECO:0000313" key="5">
    <source>
        <dbReference type="Proteomes" id="UP000027265"/>
    </source>
</evidence>
<reference evidence="5" key="1">
    <citation type="journal article" date="2014" name="Proc. Natl. Acad. Sci. U.S.A.">
        <title>Extensive sampling of basidiomycete genomes demonstrates inadequacy of the white-rot/brown-rot paradigm for wood decay fungi.</title>
        <authorList>
            <person name="Riley R."/>
            <person name="Salamov A.A."/>
            <person name="Brown D.W."/>
            <person name="Nagy L.G."/>
            <person name="Floudas D."/>
            <person name="Held B.W."/>
            <person name="Levasseur A."/>
            <person name="Lombard V."/>
            <person name="Morin E."/>
            <person name="Otillar R."/>
            <person name="Lindquist E.A."/>
            <person name="Sun H."/>
            <person name="LaButti K.M."/>
            <person name="Schmutz J."/>
            <person name="Jabbour D."/>
            <person name="Luo H."/>
            <person name="Baker S.E."/>
            <person name="Pisabarro A.G."/>
            <person name="Walton J.D."/>
            <person name="Blanchette R.A."/>
            <person name="Henrissat B."/>
            <person name="Martin F."/>
            <person name="Cullen D."/>
            <person name="Hibbett D.S."/>
            <person name="Grigoriev I.V."/>
        </authorList>
    </citation>
    <scope>NUCLEOTIDE SEQUENCE [LARGE SCALE GENOMIC DNA]</scope>
    <source>
        <strain evidence="5">MUCL 33604</strain>
    </source>
</reference>
<feature type="domain" description="Glycosyl transferase CAP10" evidence="3">
    <location>
        <begin position="222"/>
        <end position="523"/>
    </location>
</feature>
<dbReference type="InterPro" id="IPR051091">
    <property type="entry name" value="O-Glucosyltr/Glycosyltrsf_90"/>
</dbReference>
<dbReference type="PANTHER" id="PTHR12203">
    <property type="entry name" value="KDEL LYS-ASP-GLU-LEU CONTAINING - RELATED"/>
    <property type="match status" value="1"/>
</dbReference>
<dbReference type="STRING" id="933084.A0A067PZ73"/>
<dbReference type="GO" id="GO:0016740">
    <property type="term" value="F:transferase activity"/>
    <property type="evidence" value="ECO:0007669"/>
    <property type="project" value="UniProtKB-KW"/>
</dbReference>
<keyword evidence="5" id="KW-1185">Reference proteome</keyword>
<dbReference type="Pfam" id="PF05686">
    <property type="entry name" value="Glyco_transf_90"/>
    <property type="match status" value="1"/>
</dbReference>
<dbReference type="PANTHER" id="PTHR12203:SF35">
    <property type="entry name" value="PROTEIN O-GLUCOSYLTRANSFERASE 1"/>
    <property type="match status" value="1"/>
</dbReference>
<organism evidence="4 5">
    <name type="scientific">Jaapia argillacea MUCL 33604</name>
    <dbReference type="NCBI Taxonomy" id="933084"/>
    <lineage>
        <taxon>Eukaryota</taxon>
        <taxon>Fungi</taxon>
        <taxon>Dikarya</taxon>
        <taxon>Basidiomycota</taxon>
        <taxon>Agaricomycotina</taxon>
        <taxon>Agaricomycetes</taxon>
        <taxon>Agaricomycetidae</taxon>
        <taxon>Jaapiales</taxon>
        <taxon>Jaapiaceae</taxon>
        <taxon>Jaapia</taxon>
    </lineage>
</organism>
<dbReference type="InterPro" id="IPR006598">
    <property type="entry name" value="CAP10"/>
</dbReference>
<dbReference type="AlphaFoldDB" id="A0A067PZ73"/>
<protein>
    <submittedName>
        <fullName evidence="4">Glycosyltransferase family 90 protein</fullName>
    </submittedName>
</protein>
<dbReference type="InParanoid" id="A0A067PZ73"/>
<gene>
    <name evidence="4" type="ORF">JAAARDRAFT_131991</name>
</gene>
<accession>A0A067PZ73</accession>